<evidence type="ECO:0000256" key="1">
    <source>
        <dbReference type="ARBA" id="ARBA00004613"/>
    </source>
</evidence>
<comment type="subcellular location">
    <subcellularLocation>
        <location evidence="1">Secreted</location>
    </subcellularLocation>
</comment>
<keyword evidence="11" id="KW-1185">Reference proteome</keyword>
<gene>
    <name evidence="12" type="primary">LOC111086209</name>
</gene>
<keyword evidence="3" id="KW-0964">Secreted</keyword>
<evidence type="ECO:0000256" key="5">
    <source>
        <dbReference type="ARBA" id="ARBA00022588"/>
    </source>
</evidence>
<evidence type="ECO:0000259" key="10">
    <source>
        <dbReference type="PROSITE" id="PS51019"/>
    </source>
</evidence>
<proteinExistence type="inferred from homology"/>
<evidence type="ECO:0000256" key="9">
    <source>
        <dbReference type="SAM" id="SignalP"/>
    </source>
</evidence>
<dbReference type="GeneID" id="111086209"/>
<dbReference type="RefSeq" id="XP_022243842.1">
    <property type="nucleotide sequence ID" value="XM_022388134.1"/>
</dbReference>
<evidence type="ECO:0000256" key="2">
    <source>
        <dbReference type="ARBA" id="ARBA00008501"/>
    </source>
</evidence>
<sequence>MWCLRITIALLFFCVFISVIHAFPQGAPVESCDSMLPRHELLKPSPPESSPFSFIASTNHYTYSTIPGITVEILGAPFKGFFVAAIDPHTKKRIGSWKKVKGTDPLPCSAITHVDPYPKSHVTLLWEPPRDRGEGDVIFLATIAESYSVYYTGQVATVPIPTDGDFNTLFKK</sequence>
<dbReference type="Proteomes" id="UP000694941">
    <property type="component" value="Unplaced"/>
</dbReference>
<name>A0ABM1SJN6_LIMPO</name>
<comment type="similarity">
    <text evidence="2">Belongs to the insect defense protein family.</text>
</comment>
<protein>
    <submittedName>
        <fullName evidence="12">Defense protein 1</fullName>
    </submittedName>
</protein>
<evidence type="ECO:0000256" key="8">
    <source>
        <dbReference type="ARBA" id="ARBA00023022"/>
    </source>
</evidence>
<dbReference type="Gene3D" id="2.60.40.4060">
    <property type="entry name" value="Reeler domain"/>
    <property type="match status" value="1"/>
</dbReference>
<dbReference type="InterPro" id="IPR051237">
    <property type="entry name" value="Ferric-chelate_Red/DefProt"/>
</dbReference>
<dbReference type="PROSITE" id="PS51019">
    <property type="entry name" value="REELIN"/>
    <property type="match status" value="1"/>
</dbReference>
<dbReference type="InterPro" id="IPR002861">
    <property type="entry name" value="Reeler_dom"/>
</dbReference>
<keyword evidence="6 9" id="KW-0732">Signal</keyword>
<dbReference type="CDD" id="cd08544">
    <property type="entry name" value="Reeler"/>
    <property type="match status" value="1"/>
</dbReference>
<evidence type="ECO:0000256" key="4">
    <source>
        <dbReference type="ARBA" id="ARBA00022529"/>
    </source>
</evidence>
<reference evidence="12" key="1">
    <citation type="submission" date="2025-08" db="UniProtKB">
        <authorList>
            <consortium name="RefSeq"/>
        </authorList>
    </citation>
    <scope>IDENTIFICATION</scope>
    <source>
        <tissue evidence="12">Muscle</tissue>
    </source>
</reference>
<feature type="signal peptide" evidence="9">
    <location>
        <begin position="1"/>
        <end position="22"/>
    </location>
</feature>
<feature type="chain" id="PRO_5045588654" evidence="9">
    <location>
        <begin position="23"/>
        <end position="172"/>
    </location>
</feature>
<evidence type="ECO:0000313" key="12">
    <source>
        <dbReference type="RefSeq" id="XP_022243842.1"/>
    </source>
</evidence>
<organism evidence="11 12">
    <name type="scientific">Limulus polyphemus</name>
    <name type="common">Atlantic horseshoe crab</name>
    <dbReference type="NCBI Taxonomy" id="6850"/>
    <lineage>
        <taxon>Eukaryota</taxon>
        <taxon>Metazoa</taxon>
        <taxon>Ecdysozoa</taxon>
        <taxon>Arthropoda</taxon>
        <taxon>Chelicerata</taxon>
        <taxon>Merostomata</taxon>
        <taxon>Xiphosura</taxon>
        <taxon>Limulidae</taxon>
        <taxon>Limulus</taxon>
    </lineage>
</organism>
<accession>A0ABM1SJN6</accession>
<dbReference type="Pfam" id="PF02014">
    <property type="entry name" value="Reeler"/>
    <property type="match status" value="1"/>
</dbReference>
<keyword evidence="5" id="KW-0399">Innate immunity</keyword>
<dbReference type="InterPro" id="IPR042307">
    <property type="entry name" value="Reeler_sf"/>
</dbReference>
<keyword evidence="4" id="KW-0929">Antimicrobial</keyword>
<dbReference type="PANTHER" id="PTHR45828:SF9">
    <property type="entry name" value="CELL WALL INTEGRITY AND STRESS RESPONSE COMPONENT 4-LIKE-RELATED"/>
    <property type="match status" value="1"/>
</dbReference>
<evidence type="ECO:0000256" key="6">
    <source>
        <dbReference type="ARBA" id="ARBA00022729"/>
    </source>
</evidence>
<keyword evidence="8" id="KW-0044">Antibiotic</keyword>
<feature type="domain" description="Reelin" evidence="10">
    <location>
        <begin position="17"/>
        <end position="172"/>
    </location>
</feature>
<keyword evidence="7" id="KW-0391">Immunity</keyword>
<evidence type="ECO:0000313" key="11">
    <source>
        <dbReference type="Proteomes" id="UP000694941"/>
    </source>
</evidence>
<dbReference type="PANTHER" id="PTHR45828">
    <property type="entry name" value="CYTOCHROME B561/FERRIC REDUCTASE TRANSMEMBRANE"/>
    <property type="match status" value="1"/>
</dbReference>
<evidence type="ECO:0000256" key="3">
    <source>
        <dbReference type="ARBA" id="ARBA00022525"/>
    </source>
</evidence>
<evidence type="ECO:0000256" key="7">
    <source>
        <dbReference type="ARBA" id="ARBA00022859"/>
    </source>
</evidence>